<feature type="region of interest" description="Disordered" evidence="1">
    <location>
        <begin position="1"/>
        <end position="24"/>
    </location>
</feature>
<reference evidence="2" key="1">
    <citation type="submission" date="2021-01" db="EMBL/GenBank/DDBJ databases">
        <authorList>
            <person name="Corre E."/>
            <person name="Pelletier E."/>
            <person name="Niang G."/>
            <person name="Scheremetjew M."/>
            <person name="Finn R."/>
            <person name="Kale V."/>
            <person name="Holt S."/>
            <person name="Cochrane G."/>
            <person name="Meng A."/>
            <person name="Brown T."/>
            <person name="Cohen L."/>
        </authorList>
    </citation>
    <scope>NUCLEOTIDE SEQUENCE</scope>
    <source>
        <strain evidence="2">CCAP1064/1</strain>
    </source>
</reference>
<evidence type="ECO:0000313" key="2">
    <source>
        <dbReference type="EMBL" id="CAD8427608.1"/>
    </source>
</evidence>
<gene>
    <name evidence="2" type="ORF">PINE0816_LOCUS23774</name>
</gene>
<protein>
    <submittedName>
        <fullName evidence="2">Uncharacterized protein</fullName>
    </submittedName>
</protein>
<dbReference type="EMBL" id="HBEL01051978">
    <property type="protein sequence ID" value="CAD8427608.1"/>
    <property type="molecule type" value="Transcribed_RNA"/>
</dbReference>
<proteinExistence type="predicted"/>
<name>A0A7S0CN96_9STRA</name>
<accession>A0A7S0CN96</accession>
<dbReference type="AlphaFoldDB" id="A0A7S0CN96"/>
<evidence type="ECO:0000256" key="1">
    <source>
        <dbReference type="SAM" id="MobiDB-lite"/>
    </source>
</evidence>
<organism evidence="2">
    <name type="scientific">Proboscia inermis</name>
    <dbReference type="NCBI Taxonomy" id="420281"/>
    <lineage>
        <taxon>Eukaryota</taxon>
        <taxon>Sar</taxon>
        <taxon>Stramenopiles</taxon>
        <taxon>Ochrophyta</taxon>
        <taxon>Bacillariophyta</taxon>
        <taxon>Coscinodiscophyceae</taxon>
        <taxon>Rhizosoleniophycidae</taxon>
        <taxon>Rhizosoleniales</taxon>
        <taxon>Rhizosoleniaceae</taxon>
        <taxon>Proboscia</taxon>
    </lineage>
</organism>
<sequence length="378" mass="42332">MTPLVTPPQSSCSNNSCDSSHDVDENDSNCPPCRHLQDKDAYSLKNHHVSLVELDVVQQQYSTTTLSSPIRKQLTAEFEDCSSCHKHHSNTSGTLLQALTATPSQQIQSYNTNHENTNDVNVLKRCVKMLKNDNTTMKKKLSDQEDMIQNLAQMYHELLSSQCRLLRDEEKEHINETHQLPSDENTNNSSTNCLTAATNESDDNNAITIVQASYKTKHDTNGKNFCSTSSPGQQIMLSKDSDVAILTPCSMENGIVVTRQINSRETTNKSYWVISSPCSHNNEDVDCDTDMETITFLPNNRSSPLFLNDSLILSPLLTNKHIIHPESSEKMAHQHAADYTAPTKHLCNNDNITTTPRLIKIQKSTHQFLGGVNDWLSE</sequence>